<comment type="similarity">
    <text evidence="1">Belongs to the FGGY kinase family.</text>
</comment>
<evidence type="ECO:0000256" key="1">
    <source>
        <dbReference type="ARBA" id="ARBA00009156"/>
    </source>
</evidence>
<keyword evidence="2" id="KW-0808">Transferase</keyword>
<evidence type="ECO:0000259" key="4">
    <source>
        <dbReference type="Pfam" id="PF00370"/>
    </source>
</evidence>
<dbReference type="CDD" id="cd07809">
    <property type="entry name" value="ASKHA_NBD_FGGY_BaXK-like"/>
    <property type="match status" value="1"/>
</dbReference>
<dbReference type="PANTHER" id="PTHR43095">
    <property type="entry name" value="SUGAR KINASE"/>
    <property type="match status" value="1"/>
</dbReference>
<dbReference type="InterPro" id="IPR050406">
    <property type="entry name" value="FGGY_Carb_Kinase"/>
</dbReference>
<feature type="domain" description="Carbohydrate kinase FGGY N-terminal" evidence="4">
    <location>
        <begin position="21"/>
        <end position="247"/>
    </location>
</feature>
<dbReference type="PANTHER" id="PTHR43095:SF5">
    <property type="entry name" value="XYLULOSE KINASE"/>
    <property type="match status" value="1"/>
</dbReference>
<dbReference type="AlphaFoldDB" id="A0A0R1LK93"/>
<dbReference type="SUPFAM" id="SSF53067">
    <property type="entry name" value="Actin-like ATPase domain"/>
    <property type="match status" value="2"/>
</dbReference>
<dbReference type="GO" id="GO:0005975">
    <property type="term" value="P:carbohydrate metabolic process"/>
    <property type="evidence" value="ECO:0007669"/>
    <property type="project" value="InterPro"/>
</dbReference>
<evidence type="ECO:0000259" key="5">
    <source>
        <dbReference type="Pfam" id="PF02782"/>
    </source>
</evidence>
<reference evidence="6 7" key="1">
    <citation type="journal article" date="2015" name="Genome Announc.">
        <title>Expanding the biotechnology potential of lactobacilli through comparative genomics of 213 strains and associated genera.</title>
        <authorList>
            <person name="Sun Z."/>
            <person name="Harris H.M."/>
            <person name="McCann A."/>
            <person name="Guo C."/>
            <person name="Argimon S."/>
            <person name="Zhang W."/>
            <person name="Yang X."/>
            <person name="Jeffery I.B."/>
            <person name="Cooney J.C."/>
            <person name="Kagawa T.F."/>
            <person name="Liu W."/>
            <person name="Song Y."/>
            <person name="Salvetti E."/>
            <person name="Wrobel A."/>
            <person name="Rasinkangas P."/>
            <person name="Parkhill J."/>
            <person name="Rea M.C."/>
            <person name="O'Sullivan O."/>
            <person name="Ritari J."/>
            <person name="Douillard F.P."/>
            <person name="Paul Ross R."/>
            <person name="Yang R."/>
            <person name="Briner A.E."/>
            <person name="Felis G.E."/>
            <person name="de Vos W.M."/>
            <person name="Barrangou R."/>
            <person name="Klaenhammer T.R."/>
            <person name="Caufield P.W."/>
            <person name="Cui Y."/>
            <person name="Zhang H."/>
            <person name="O'Toole P.W."/>
        </authorList>
    </citation>
    <scope>NUCLEOTIDE SEQUENCE [LARGE SCALE GENOMIC DNA]</scope>
    <source>
        <strain evidence="6 7">DSM 19394</strain>
    </source>
</reference>
<keyword evidence="7" id="KW-1185">Reference proteome</keyword>
<dbReference type="Pfam" id="PF00370">
    <property type="entry name" value="FGGY_N"/>
    <property type="match status" value="1"/>
</dbReference>
<dbReference type="STRING" id="1423715.FD25_GL001218"/>
<dbReference type="GO" id="GO:0016301">
    <property type="term" value="F:kinase activity"/>
    <property type="evidence" value="ECO:0007669"/>
    <property type="project" value="UniProtKB-KW"/>
</dbReference>
<comment type="caution">
    <text evidence="6">The sequence shown here is derived from an EMBL/GenBank/DDBJ whole genome shotgun (WGS) entry which is preliminary data.</text>
</comment>
<feature type="domain" description="Carbohydrate kinase FGGY C-terminal" evidence="5">
    <location>
        <begin position="282"/>
        <end position="480"/>
    </location>
</feature>
<organism evidence="6 7">
    <name type="scientific">Levilactobacillus acidifarinae DSM 19394 = JCM 15949</name>
    <dbReference type="NCBI Taxonomy" id="1423715"/>
    <lineage>
        <taxon>Bacteria</taxon>
        <taxon>Bacillati</taxon>
        <taxon>Bacillota</taxon>
        <taxon>Bacilli</taxon>
        <taxon>Lactobacillales</taxon>
        <taxon>Lactobacillaceae</taxon>
        <taxon>Levilactobacillus</taxon>
    </lineage>
</organism>
<evidence type="ECO:0000256" key="2">
    <source>
        <dbReference type="ARBA" id="ARBA00022679"/>
    </source>
</evidence>
<gene>
    <name evidence="6" type="ORF">FD25_GL001218</name>
</gene>
<protein>
    <submittedName>
        <fullName evidence="6">L-ribulokinase</fullName>
    </submittedName>
</protein>
<evidence type="ECO:0000313" key="7">
    <source>
        <dbReference type="Proteomes" id="UP000051955"/>
    </source>
</evidence>
<dbReference type="InterPro" id="IPR018485">
    <property type="entry name" value="FGGY_C"/>
</dbReference>
<dbReference type="Proteomes" id="UP000051955">
    <property type="component" value="Unassembled WGS sequence"/>
</dbReference>
<dbReference type="InterPro" id="IPR043129">
    <property type="entry name" value="ATPase_NBD"/>
</dbReference>
<dbReference type="Gene3D" id="3.30.420.40">
    <property type="match status" value="2"/>
</dbReference>
<keyword evidence="3 6" id="KW-0418">Kinase</keyword>
<accession>A0A0R1LK93</accession>
<dbReference type="InterPro" id="IPR018484">
    <property type="entry name" value="FGGY_N"/>
</dbReference>
<evidence type="ECO:0000256" key="3">
    <source>
        <dbReference type="ARBA" id="ARBA00022777"/>
    </source>
</evidence>
<dbReference type="Pfam" id="PF02782">
    <property type="entry name" value="FGGY_C"/>
    <property type="match status" value="1"/>
</dbReference>
<dbReference type="EMBL" id="AZDV01000028">
    <property type="protein sequence ID" value="KRK93891.1"/>
    <property type="molecule type" value="Genomic_DNA"/>
</dbReference>
<evidence type="ECO:0000313" key="6">
    <source>
        <dbReference type="EMBL" id="KRK93891.1"/>
    </source>
</evidence>
<dbReference type="PATRIC" id="fig|1423715.3.peg.1252"/>
<proteinExistence type="inferred from homology"/>
<sequence length="538" mass="58322">MEVSDMNLVETTQAIDAGKVSLGIELGSTRIKAVLVTDDFNTIASGSYVWENQFENGIWTYPLDQVWTGIQQSYKQMAADVQSKYHSTLKHISAIGISAMMHGYLPFDKNDQLLVPFRTWRNNITGQAADELTDLFDFNIPQRWSIAHLYQAVLNGEEHVPNVDFITSLDGYVHWKLSGEKVLGVGDASGVFPIDEQTGSYDKTMLAKFDGLDKIKALPWNVEDVLPAILPAGKVAGTLTAEGAKLLDVSGNLEAGSVMAPPEGDAGTGMVGTNSVRKRTGNISVGTSAFSMNVLDKPLSKVHRDIDIVMTPDGSPVAMVHVNNCSSDINAWASVFKEFADRLGVDLKPDRLYETLFLESTKADANAGGLVNYSYQSGENITKIQAGRPLFVRTPNSKFSLPNFMLTQLYAAFAPLQIGMDILINEEHVHTDVMIAQGGLFRTPVIGQQVLANALDIPITVMSTAGEGGPWGMAVLAIYAKQNSTESLEDFLDKEVFANPESMTLSPEPAGVAGYREFIQKYQAGLPVEAAAGDAITD</sequence>
<name>A0A0R1LK93_9LACO</name>